<dbReference type="SFLD" id="SFLDS00029">
    <property type="entry name" value="Radical_SAM"/>
    <property type="match status" value="1"/>
</dbReference>
<comment type="cofactor">
    <cofactor evidence="9">
        <name>[4Fe-4S] cluster</name>
        <dbReference type="ChEBI" id="CHEBI:49883"/>
    </cofactor>
    <text evidence="9">Binds 1 [4Fe-4S] cluster. The cluster is coordinated with 3 cysteines and an exchangeable S-adenosyl-L-methionine.</text>
</comment>
<evidence type="ECO:0000313" key="11">
    <source>
        <dbReference type="EMBL" id="MBB3702305.1"/>
    </source>
</evidence>
<keyword evidence="6 9" id="KW-0560">Oxidoreductase</keyword>
<accession>A0A7W5XXK4</accession>
<dbReference type="InterPro" id="IPR007197">
    <property type="entry name" value="rSAM"/>
</dbReference>
<comment type="function">
    <text evidence="1">Activation of pyruvate formate-lyase 1 under anaerobic conditions by generation of an organic free radical, using S-adenosylmethionine and reduced flavodoxin as cosubstrates to produce 5'-deoxy-adenosine.</text>
</comment>
<feature type="domain" description="Radical SAM core" evidence="10">
    <location>
        <begin position="14"/>
        <end position="241"/>
    </location>
</feature>
<comment type="catalytic activity">
    <reaction evidence="9">
        <text>glycyl-[formate C-acetyltransferase] + reduced [flavodoxin] + S-adenosyl-L-methionine = glycin-2-yl radical-[formate C-acetyltransferase] + semiquinone [flavodoxin] + 5'-deoxyadenosine + L-methionine + H(+)</text>
        <dbReference type="Rhea" id="RHEA:19225"/>
        <dbReference type="Rhea" id="RHEA-COMP:10622"/>
        <dbReference type="Rhea" id="RHEA-COMP:12190"/>
        <dbReference type="Rhea" id="RHEA-COMP:12191"/>
        <dbReference type="Rhea" id="RHEA-COMP:14480"/>
        <dbReference type="ChEBI" id="CHEBI:15378"/>
        <dbReference type="ChEBI" id="CHEBI:17319"/>
        <dbReference type="ChEBI" id="CHEBI:29947"/>
        <dbReference type="ChEBI" id="CHEBI:32722"/>
        <dbReference type="ChEBI" id="CHEBI:57618"/>
        <dbReference type="ChEBI" id="CHEBI:57844"/>
        <dbReference type="ChEBI" id="CHEBI:59789"/>
        <dbReference type="ChEBI" id="CHEBI:140311"/>
        <dbReference type="EC" id="1.97.1.4"/>
    </reaction>
</comment>
<dbReference type="GO" id="GO:0046872">
    <property type="term" value="F:metal ion binding"/>
    <property type="evidence" value="ECO:0007669"/>
    <property type="project" value="UniProtKB-UniRule"/>
</dbReference>
<organism evidence="11 12">
    <name type="scientific">Alloprevotella rava</name>
    <dbReference type="NCBI Taxonomy" id="671218"/>
    <lineage>
        <taxon>Bacteria</taxon>
        <taxon>Pseudomonadati</taxon>
        <taxon>Bacteroidota</taxon>
        <taxon>Bacteroidia</taxon>
        <taxon>Bacteroidales</taxon>
        <taxon>Prevotellaceae</taxon>
        <taxon>Alloprevotella</taxon>
    </lineage>
</organism>
<dbReference type="Gene3D" id="3.20.20.70">
    <property type="entry name" value="Aldolase class I"/>
    <property type="match status" value="1"/>
</dbReference>
<comment type="caution">
    <text evidence="11">The sequence shown here is derived from an EMBL/GenBank/DDBJ whole genome shotgun (WGS) entry which is preliminary data.</text>
</comment>
<evidence type="ECO:0000256" key="5">
    <source>
        <dbReference type="ARBA" id="ARBA00022723"/>
    </source>
</evidence>
<keyword evidence="4 9" id="KW-0949">S-adenosyl-L-methionine</keyword>
<dbReference type="EC" id="1.97.1.4" evidence="9"/>
<dbReference type="GO" id="GO:0016829">
    <property type="term" value="F:lyase activity"/>
    <property type="evidence" value="ECO:0007669"/>
    <property type="project" value="UniProtKB-KW"/>
</dbReference>
<dbReference type="RefSeq" id="WP_183695083.1">
    <property type="nucleotide sequence ID" value="NZ_JACICA010000002.1"/>
</dbReference>
<dbReference type="InterPro" id="IPR034457">
    <property type="entry name" value="Organic_radical-activating"/>
</dbReference>
<keyword evidence="9" id="KW-0963">Cytoplasm</keyword>
<protein>
    <recommendedName>
        <fullName evidence="9">Pyruvate formate-lyase-activating enzyme</fullName>
        <ecNumber evidence="9">1.97.1.4</ecNumber>
    </recommendedName>
</protein>
<proteinExistence type="inferred from homology"/>
<dbReference type="Proteomes" id="UP000541425">
    <property type="component" value="Unassembled WGS sequence"/>
</dbReference>
<reference evidence="11 12" key="1">
    <citation type="submission" date="2020-08" db="EMBL/GenBank/DDBJ databases">
        <title>Genomic Encyclopedia of Type Strains, Phase IV (KMG-IV): sequencing the most valuable type-strain genomes for metagenomic binning, comparative biology and taxonomic classification.</title>
        <authorList>
            <person name="Goeker M."/>
        </authorList>
    </citation>
    <scope>NUCLEOTIDE SEQUENCE [LARGE SCALE GENOMIC DNA]</scope>
    <source>
        <strain evidence="11 12">DSM 22548</strain>
    </source>
</reference>
<dbReference type="EMBL" id="JACICA010000002">
    <property type="protein sequence ID" value="MBB3702305.1"/>
    <property type="molecule type" value="Genomic_DNA"/>
</dbReference>
<dbReference type="Pfam" id="PF04055">
    <property type="entry name" value="Radical_SAM"/>
    <property type="match status" value="1"/>
</dbReference>
<dbReference type="InterPro" id="IPR013785">
    <property type="entry name" value="Aldolase_TIM"/>
</dbReference>
<gene>
    <name evidence="11" type="ORF">FHS60_000758</name>
</gene>
<dbReference type="SUPFAM" id="SSF102114">
    <property type="entry name" value="Radical SAM enzymes"/>
    <property type="match status" value="1"/>
</dbReference>
<name>A0A7W5XXK4_9BACT</name>
<evidence type="ECO:0000256" key="7">
    <source>
        <dbReference type="ARBA" id="ARBA00023004"/>
    </source>
</evidence>
<dbReference type="PROSITE" id="PS01087">
    <property type="entry name" value="RADICAL_ACTIVATING"/>
    <property type="match status" value="1"/>
</dbReference>
<evidence type="ECO:0000256" key="8">
    <source>
        <dbReference type="ARBA" id="ARBA00023014"/>
    </source>
</evidence>
<dbReference type="NCBIfam" id="TIGR02493">
    <property type="entry name" value="PFLA"/>
    <property type="match status" value="1"/>
</dbReference>
<dbReference type="GO" id="GO:0005737">
    <property type="term" value="C:cytoplasm"/>
    <property type="evidence" value="ECO:0007669"/>
    <property type="project" value="UniProtKB-SubCell"/>
</dbReference>
<dbReference type="AlphaFoldDB" id="A0A7W5XXK4"/>
<dbReference type="InterPro" id="IPR058240">
    <property type="entry name" value="rSAM_sf"/>
</dbReference>
<comment type="similarity">
    <text evidence="2 9">Belongs to the organic radical-activating enzymes family.</text>
</comment>
<dbReference type="CDD" id="cd01335">
    <property type="entry name" value="Radical_SAM"/>
    <property type="match status" value="1"/>
</dbReference>
<dbReference type="SFLD" id="SFLDG01066">
    <property type="entry name" value="organic_radical-activating_enz"/>
    <property type="match status" value="1"/>
</dbReference>
<keyword evidence="11" id="KW-0456">Lyase</keyword>
<evidence type="ECO:0000256" key="2">
    <source>
        <dbReference type="ARBA" id="ARBA00009777"/>
    </source>
</evidence>
<dbReference type="GO" id="GO:0051539">
    <property type="term" value="F:4 iron, 4 sulfur cluster binding"/>
    <property type="evidence" value="ECO:0007669"/>
    <property type="project" value="UniProtKB-UniRule"/>
</dbReference>
<dbReference type="PANTHER" id="PTHR30352:SF5">
    <property type="entry name" value="PYRUVATE FORMATE-LYASE 1-ACTIVATING ENZYME"/>
    <property type="match status" value="1"/>
</dbReference>
<dbReference type="InterPro" id="IPR001989">
    <property type="entry name" value="Radical_activat_CS"/>
</dbReference>
<evidence type="ECO:0000256" key="1">
    <source>
        <dbReference type="ARBA" id="ARBA00002918"/>
    </source>
</evidence>
<evidence type="ECO:0000256" key="4">
    <source>
        <dbReference type="ARBA" id="ARBA00022691"/>
    </source>
</evidence>
<dbReference type="InterPro" id="IPR012838">
    <property type="entry name" value="PFL1_activating"/>
</dbReference>
<evidence type="ECO:0000256" key="9">
    <source>
        <dbReference type="RuleBase" id="RU362053"/>
    </source>
</evidence>
<evidence type="ECO:0000256" key="6">
    <source>
        <dbReference type="ARBA" id="ARBA00023002"/>
    </source>
</evidence>
<dbReference type="PANTHER" id="PTHR30352">
    <property type="entry name" value="PYRUVATE FORMATE-LYASE-ACTIVATING ENZYME"/>
    <property type="match status" value="1"/>
</dbReference>
<evidence type="ECO:0000259" key="10">
    <source>
        <dbReference type="PROSITE" id="PS51918"/>
    </source>
</evidence>
<evidence type="ECO:0000256" key="3">
    <source>
        <dbReference type="ARBA" id="ARBA00022485"/>
    </source>
</evidence>
<comment type="function">
    <text evidence="9">Activation of pyruvate formate-lyase under anaerobic conditions by generation of an organic free radical, using S-adenosylmethionine and reduced flavodoxin as cosubstrates to produce 5'-deoxy-adenosine.</text>
</comment>
<sequence length="241" mass="27923">MTGHIHSTESFGSVDGPGIRFIIFFQGCGMRCRYCQNPDTWEVGQGQEMTAEELLAKAERYRSYWGKDGGITVSGGEPLLQIDFLTELFQKAKERGIHTCIDTCGQPFTRREPFFSKFQKLMDYTDLLLLDIKHINSLEHQKLTRHPNENILDCARYLSEIGKPIWVRHVLVPGITDNDDYLTELRHFLRPLQNIQRIDVLPYHSLGLFKWKQRNIPYTLEGVPSPTAERIENARRILTQD</sequence>
<keyword evidence="3 9" id="KW-0004">4Fe-4S</keyword>
<keyword evidence="5 9" id="KW-0479">Metal-binding</keyword>
<dbReference type="GO" id="GO:0043365">
    <property type="term" value="F:[formate-C-acetyltransferase]-activating enzyme activity"/>
    <property type="evidence" value="ECO:0007669"/>
    <property type="project" value="UniProtKB-UniRule"/>
</dbReference>
<dbReference type="PROSITE" id="PS51918">
    <property type="entry name" value="RADICAL_SAM"/>
    <property type="match status" value="1"/>
</dbReference>
<keyword evidence="11" id="KW-0670">Pyruvate</keyword>
<comment type="subcellular location">
    <subcellularLocation>
        <location evidence="9">Cytoplasm</location>
    </subcellularLocation>
</comment>
<keyword evidence="7 9" id="KW-0408">Iron</keyword>
<evidence type="ECO:0000313" key="12">
    <source>
        <dbReference type="Proteomes" id="UP000541425"/>
    </source>
</evidence>
<keyword evidence="8 9" id="KW-0411">Iron-sulfur</keyword>